<accession>J7FAQ7</accession>
<evidence type="ECO:0000313" key="2">
    <source>
        <dbReference type="Proteomes" id="UP000003754"/>
    </source>
</evidence>
<sequence length="64" mass="7297">MIVGGYQMDLYCDTEPECPHQSRITSVQAQYVGQTERECLKQARKDGWKFKKANTLCYCAGCSK</sequence>
<dbReference type="KEGG" id="vg:14011988"/>
<dbReference type="GeneID" id="14011988"/>
<name>J7FAQ7_9CAUD</name>
<dbReference type="OrthoDB" id="16999at10239"/>
<proteinExistence type="predicted"/>
<dbReference type="RefSeq" id="YP_007006491.1">
    <property type="nucleotide sequence ID" value="NC_019519.1"/>
</dbReference>
<organism evidence="1 2">
    <name type="scientific">Agrobacterium phage 7-7-1</name>
    <dbReference type="NCBI Taxonomy" id="1161931"/>
    <lineage>
        <taxon>Viruses</taxon>
        <taxon>Duplodnaviria</taxon>
        <taxon>Heunggongvirae</taxon>
        <taxon>Uroviricota</taxon>
        <taxon>Caudoviricetes</taxon>
        <taxon>Schmittlotzvirus</taxon>
        <taxon>Schmittlotzvirus sv771</taxon>
    </lineage>
</organism>
<reference evidence="1 2" key="1">
    <citation type="submission" date="2011-12" db="EMBL/GenBank/DDBJ databases">
        <title>The genome sequence of the flagella-specific Agrobacterium bacteriophage 7-7-1.</title>
        <authorList>
            <person name="Schmitt R."/>
            <person name="Van den Bossche A."/>
            <person name="Lavigne R."/>
            <person name="Kropinski A.M."/>
        </authorList>
    </citation>
    <scope>NUCLEOTIDE SEQUENCE [LARGE SCALE GENOMIC DNA]</scope>
</reference>
<dbReference type="EMBL" id="JQ312117">
    <property type="protein sequence ID" value="AFH19733.1"/>
    <property type="molecule type" value="Genomic_DNA"/>
</dbReference>
<gene>
    <name evidence="1" type="ORF">7-7-1_00035</name>
</gene>
<keyword evidence="2" id="KW-1185">Reference proteome</keyword>
<evidence type="ECO:0000313" key="1">
    <source>
        <dbReference type="EMBL" id="AFH19733.1"/>
    </source>
</evidence>
<dbReference type="Proteomes" id="UP000003754">
    <property type="component" value="Segment"/>
</dbReference>
<protein>
    <submittedName>
        <fullName evidence="1">Uncharacterized protein</fullName>
    </submittedName>
</protein>